<keyword evidence="4 6" id="KW-1133">Transmembrane helix</keyword>
<evidence type="ECO:0000256" key="1">
    <source>
        <dbReference type="ARBA" id="ARBA00004141"/>
    </source>
</evidence>
<dbReference type="AlphaFoldDB" id="A0AAN8XNL9"/>
<reference evidence="7 8" key="1">
    <citation type="submission" date="2023-10" db="EMBL/GenBank/DDBJ databases">
        <title>Genomes of two closely related lineages of the louse Polyplax serrata with different host specificities.</title>
        <authorList>
            <person name="Martinu J."/>
            <person name="Tarabai H."/>
            <person name="Stefka J."/>
            <person name="Hypsa V."/>
        </authorList>
    </citation>
    <scope>NUCLEOTIDE SEQUENCE [LARGE SCALE GENOMIC DNA]</scope>
    <source>
        <strain evidence="7">HR10_N</strain>
    </source>
</reference>
<feature type="transmembrane region" description="Helical" evidence="6">
    <location>
        <begin position="64"/>
        <end position="86"/>
    </location>
</feature>
<evidence type="ECO:0000256" key="5">
    <source>
        <dbReference type="ARBA" id="ARBA00023136"/>
    </source>
</evidence>
<comment type="subcellular location">
    <subcellularLocation>
        <location evidence="1">Membrane</location>
        <topology evidence="1">Multi-pass membrane protein</topology>
    </subcellularLocation>
</comment>
<accession>A0AAN8XNL9</accession>
<feature type="transmembrane region" description="Helical" evidence="6">
    <location>
        <begin position="150"/>
        <end position="169"/>
    </location>
</feature>
<dbReference type="Pfam" id="PF04241">
    <property type="entry name" value="DUF423"/>
    <property type="match status" value="1"/>
</dbReference>
<evidence type="ECO:0000313" key="7">
    <source>
        <dbReference type="EMBL" id="KAK6644528.1"/>
    </source>
</evidence>
<dbReference type="EMBL" id="JAWJWE010000001">
    <property type="protein sequence ID" value="KAK6644528.1"/>
    <property type="molecule type" value="Genomic_DNA"/>
</dbReference>
<protein>
    <recommendedName>
        <fullName evidence="9">Transmembrane protein 256 homolog</fullName>
    </recommendedName>
</protein>
<keyword evidence="5 6" id="KW-0472">Membrane</keyword>
<organism evidence="7 8">
    <name type="scientific">Polyplax serrata</name>
    <name type="common">Common mouse louse</name>
    <dbReference type="NCBI Taxonomy" id="468196"/>
    <lineage>
        <taxon>Eukaryota</taxon>
        <taxon>Metazoa</taxon>
        <taxon>Ecdysozoa</taxon>
        <taxon>Arthropoda</taxon>
        <taxon>Hexapoda</taxon>
        <taxon>Insecta</taxon>
        <taxon>Pterygota</taxon>
        <taxon>Neoptera</taxon>
        <taxon>Paraneoptera</taxon>
        <taxon>Psocodea</taxon>
        <taxon>Troctomorpha</taxon>
        <taxon>Phthiraptera</taxon>
        <taxon>Anoplura</taxon>
        <taxon>Polyplacidae</taxon>
        <taxon>Polyplax</taxon>
    </lineage>
</organism>
<sequence length="171" mass="18607">MSWTEGLNYVLFSNPISSSVIGSFKGFATMPIFKAPNNQPVVAKLPPMLENLPVHRVVFSGNNFVRLAGLSGAAAVILGAYGAHSIEKKVDYDERKRIYATANNYHFINSLALLGVPLCRHPTIAGSFLSLGMLIFCGTCYYDAFTGEKVLTKLTPVGGMLLIFGWLTLML</sequence>
<evidence type="ECO:0000256" key="6">
    <source>
        <dbReference type="SAM" id="Phobius"/>
    </source>
</evidence>
<keyword evidence="3 6" id="KW-0812">Transmembrane</keyword>
<name>A0AAN8XNL9_POLSC</name>
<dbReference type="PANTHER" id="PTHR43461:SF1">
    <property type="entry name" value="TRANSMEMBRANE PROTEIN 256"/>
    <property type="match status" value="1"/>
</dbReference>
<evidence type="ECO:0000256" key="2">
    <source>
        <dbReference type="ARBA" id="ARBA00006208"/>
    </source>
</evidence>
<evidence type="ECO:0000256" key="3">
    <source>
        <dbReference type="ARBA" id="ARBA00022692"/>
    </source>
</evidence>
<evidence type="ECO:0000313" key="8">
    <source>
        <dbReference type="Proteomes" id="UP001372834"/>
    </source>
</evidence>
<dbReference type="InterPro" id="IPR006696">
    <property type="entry name" value="DUF423"/>
</dbReference>
<dbReference type="PANTHER" id="PTHR43461">
    <property type="entry name" value="TRANSMEMBRANE PROTEIN 256"/>
    <property type="match status" value="1"/>
</dbReference>
<feature type="transmembrane region" description="Helical" evidence="6">
    <location>
        <begin position="124"/>
        <end position="143"/>
    </location>
</feature>
<comment type="similarity">
    <text evidence="2">Belongs to the TMEM256 family.</text>
</comment>
<dbReference type="GO" id="GO:0016020">
    <property type="term" value="C:membrane"/>
    <property type="evidence" value="ECO:0007669"/>
    <property type="project" value="UniProtKB-SubCell"/>
</dbReference>
<evidence type="ECO:0008006" key="9">
    <source>
        <dbReference type="Google" id="ProtNLM"/>
    </source>
</evidence>
<gene>
    <name evidence="7" type="ORF">RUM43_000795</name>
</gene>
<proteinExistence type="inferred from homology"/>
<comment type="caution">
    <text evidence="7">The sequence shown here is derived from an EMBL/GenBank/DDBJ whole genome shotgun (WGS) entry which is preliminary data.</text>
</comment>
<dbReference type="Proteomes" id="UP001372834">
    <property type="component" value="Unassembled WGS sequence"/>
</dbReference>
<evidence type="ECO:0000256" key="4">
    <source>
        <dbReference type="ARBA" id="ARBA00022989"/>
    </source>
</evidence>